<dbReference type="PANTHER" id="PTHR14845:SF5">
    <property type="entry name" value="BASAL BODY-ORIENTATION FACTOR 1"/>
    <property type="match status" value="1"/>
</dbReference>
<name>A0A8D0HN40_SPHPU</name>
<dbReference type="AlphaFoldDB" id="A0A8D0HN40"/>
<protein>
    <submittedName>
        <fullName evidence="2">Basal body orientation factor 1</fullName>
    </submittedName>
</protein>
<organism evidence="2 3">
    <name type="scientific">Sphenodon punctatus</name>
    <name type="common">Tuatara</name>
    <name type="synonym">Hatteria punctata</name>
    <dbReference type="NCBI Taxonomy" id="8508"/>
    <lineage>
        <taxon>Eukaryota</taxon>
        <taxon>Metazoa</taxon>
        <taxon>Chordata</taxon>
        <taxon>Craniata</taxon>
        <taxon>Vertebrata</taxon>
        <taxon>Euteleostomi</taxon>
        <taxon>Lepidosauria</taxon>
        <taxon>Sphenodontia</taxon>
        <taxon>Sphenodontidae</taxon>
        <taxon>Sphenodon</taxon>
    </lineage>
</organism>
<sequence>MRITNKEHQETLSRLERKFLEEKETNESLVREKILQSTQQKTQIQELQNKVERLEMALVHMTKEFETEIQQTEHKALVENQAGQVEISKLQQLLEMKDREMNRVKKLARNILDERTEVERFFLESLEQVKQQIMSSRKCYKQVAQAAYQKKMMEAFAGREEYPRIRTFNSYKHSTNSVHKDLQEAEKWTNIQRGKVDIS</sequence>
<keyword evidence="1" id="KW-0175">Coiled coil</keyword>
<dbReference type="GeneTree" id="ENSGT00940000154427"/>
<dbReference type="PANTHER" id="PTHR14845">
    <property type="entry name" value="COILED-COIL DOMAIN-CONTAINING 166"/>
    <property type="match status" value="1"/>
</dbReference>
<dbReference type="Proteomes" id="UP000694392">
    <property type="component" value="Unplaced"/>
</dbReference>
<evidence type="ECO:0000313" key="2">
    <source>
        <dbReference type="Ensembl" id="ENSSPUP00000022264.1"/>
    </source>
</evidence>
<evidence type="ECO:0000256" key="1">
    <source>
        <dbReference type="SAM" id="Coils"/>
    </source>
</evidence>
<accession>A0A8D0HN40</accession>
<proteinExistence type="predicted"/>
<dbReference type="Ensembl" id="ENSSPUT00000023727.1">
    <property type="protein sequence ID" value="ENSSPUP00000022264.1"/>
    <property type="gene ID" value="ENSSPUG00000017078.1"/>
</dbReference>
<feature type="coiled-coil region" evidence="1">
    <location>
        <begin position="5"/>
        <end position="110"/>
    </location>
</feature>
<evidence type="ECO:0000313" key="3">
    <source>
        <dbReference type="Proteomes" id="UP000694392"/>
    </source>
</evidence>
<gene>
    <name evidence="2" type="primary">BBOF1</name>
</gene>
<reference evidence="2" key="1">
    <citation type="submission" date="2025-08" db="UniProtKB">
        <authorList>
            <consortium name="Ensembl"/>
        </authorList>
    </citation>
    <scope>IDENTIFICATION</scope>
</reference>
<keyword evidence="3" id="KW-1185">Reference proteome</keyword>
<reference evidence="2" key="2">
    <citation type="submission" date="2025-09" db="UniProtKB">
        <authorList>
            <consortium name="Ensembl"/>
        </authorList>
    </citation>
    <scope>IDENTIFICATION</scope>
</reference>